<dbReference type="GeneID" id="25325090"/>
<organism evidence="2 3">
    <name type="scientific">Exophiala xenobiotica</name>
    <dbReference type="NCBI Taxonomy" id="348802"/>
    <lineage>
        <taxon>Eukaryota</taxon>
        <taxon>Fungi</taxon>
        <taxon>Dikarya</taxon>
        <taxon>Ascomycota</taxon>
        <taxon>Pezizomycotina</taxon>
        <taxon>Eurotiomycetes</taxon>
        <taxon>Chaetothyriomycetidae</taxon>
        <taxon>Chaetothyriales</taxon>
        <taxon>Herpotrichiellaceae</taxon>
        <taxon>Exophiala</taxon>
    </lineage>
</organism>
<gene>
    <name evidence="2" type="ORF">PV05_03182</name>
</gene>
<feature type="region of interest" description="Disordered" evidence="1">
    <location>
        <begin position="413"/>
        <end position="448"/>
    </location>
</feature>
<dbReference type="AlphaFoldDB" id="A0A0D2ESI4"/>
<feature type="compositionally biased region" description="Basic and acidic residues" evidence="1">
    <location>
        <begin position="1"/>
        <end position="20"/>
    </location>
</feature>
<reference evidence="2 3" key="1">
    <citation type="submission" date="2015-01" db="EMBL/GenBank/DDBJ databases">
        <title>The Genome Sequence of Exophiala xenobiotica CBS118157.</title>
        <authorList>
            <consortium name="The Broad Institute Genomics Platform"/>
            <person name="Cuomo C."/>
            <person name="de Hoog S."/>
            <person name="Gorbushina A."/>
            <person name="Stielow B."/>
            <person name="Teixiera M."/>
            <person name="Abouelleil A."/>
            <person name="Chapman S.B."/>
            <person name="Priest M."/>
            <person name="Young S.K."/>
            <person name="Wortman J."/>
            <person name="Nusbaum C."/>
            <person name="Birren B."/>
        </authorList>
    </citation>
    <scope>NUCLEOTIDE SEQUENCE [LARGE SCALE GENOMIC DNA]</scope>
    <source>
        <strain evidence="2 3">CBS 118157</strain>
    </source>
</reference>
<name>A0A0D2ESI4_9EURO</name>
<dbReference type="STRING" id="348802.A0A0D2ESI4"/>
<protein>
    <submittedName>
        <fullName evidence="2">Uncharacterized protein</fullName>
    </submittedName>
</protein>
<feature type="compositionally biased region" description="Acidic residues" evidence="1">
    <location>
        <begin position="436"/>
        <end position="448"/>
    </location>
</feature>
<proteinExistence type="predicted"/>
<dbReference type="EMBL" id="KN847318">
    <property type="protein sequence ID" value="KIW58683.1"/>
    <property type="molecule type" value="Genomic_DNA"/>
</dbReference>
<evidence type="ECO:0000256" key="1">
    <source>
        <dbReference type="SAM" id="MobiDB-lite"/>
    </source>
</evidence>
<feature type="region of interest" description="Disordered" evidence="1">
    <location>
        <begin position="1"/>
        <end position="133"/>
    </location>
</feature>
<dbReference type="Proteomes" id="UP000054342">
    <property type="component" value="Unassembled WGS sequence"/>
</dbReference>
<dbReference type="RefSeq" id="XP_013319267.1">
    <property type="nucleotide sequence ID" value="XM_013463813.1"/>
</dbReference>
<keyword evidence="3" id="KW-1185">Reference proteome</keyword>
<dbReference type="HOGENOM" id="CLU_611156_0_0_1"/>
<evidence type="ECO:0000313" key="3">
    <source>
        <dbReference type="Proteomes" id="UP000054342"/>
    </source>
</evidence>
<accession>A0A0D2ESI4</accession>
<feature type="compositionally biased region" description="Low complexity" evidence="1">
    <location>
        <begin position="75"/>
        <end position="87"/>
    </location>
</feature>
<dbReference type="OrthoDB" id="4121312at2759"/>
<evidence type="ECO:0000313" key="2">
    <source>
        <dbReference type="EMBL" id="KIW58683.1"/>
    </source>
</evidence>
<sequence length="448" mass="49970">MDRKQGSTDRDDASHSPMKQDEDDSPQSNIGDTVTVADEAKGEAHTNSEEEDLQDHAGQETQLQREDEAAEKDSSTAMPTTSTPAASGLNQQMPATAASAGDPALPEFIRSGPHPRLPQNHPIPQAPRMIGRGEDAGSNLLALFGNDNRPRTRYRLRIREGRAGNDAWKRYRPANATIPAGLTLEDICRQYPNHVWGTGLRLFEAEGWKAKRIWDTLPPDGRNEGAGIRPWNYLQARVGREKKALYEEQTGRKWEAKPKKAAAPAAAFAPQIAAPPPAAQANRPRQTEGQRLEHLIRQEQARILSTLVDLNRARGVADPRTAAERQWHDRHSQFTTQLNAALDNQVPGMQSAFNQDPVDMLRMMWQWDNGQNGNESWVEYGLRSIREARRSYIGNMQRWGVRWEQELARLTGGPSGQLIADQDQGGHGSAAHRDMDDDNQDEVMEDGQ</sequence>
<feature type="compositionally biased region" description="Basic and acidic residues" evidence="1">
    <location>
        <begin position="38"/>
        <end position="74"/>
    </location>
</feature>